<dbReference type="EMBL" id="HG792016">
    <property type="protein sequence ID" value="CDM32601.1"/>
    <property type="molecule type" value="Genomic_DNA"/>
</dbReference>
<organism evidence="1 2">
    <name type="scientific">Penicillium roqueforti (strain FM164)</name>
    <dbReference type="NCBI Taxonomy" id="1365484"/>
    <lineage>
        <taxon>Eukaryota</taxon>
        <taxon>Fungi</taxon>
        <taxon>Dikarya</taxon>
        <taxon>Ascomycota</taxon>
        <taxon>Pezizomycotina</taxon>
        <taxon>Eurotiomycetes</taxon>
        <taxon>Eurotiomycetidae</taxon>
        <taxon>Eurotiales</taxon>
        <taxon>Aspergillaceae</taxon>
        <taxon>Penicillium</taxon>
    </lineage>
</organism>
<gene>
    <name evidence="1" type="ORF">PROQFM164_S02g002752</name>
</gene>
<dbReference type="OMA" id="QACEENT"/>
<accession>W6Q9A8</accession>
<proteinExistence type="predicted"/>
<reference evidence="1" key="1">
    <citation type="journal article" date="2014" name="Nat. Commun.">
        <title>Multiple recent horizontal transfers of a large genomic region in cheese making fungi.</title>
        <authorList>
            <person name="Cheeseman K."/>
            <person name="Ropars J."/>
            <person name="Renault P."/>
            <person name="Dupont J."/>
            <person name="Gouzy J."/>
            <person name="Branca A."/>
            <person name="Abraham A.L."/>
            <person name="Ceppi M."/>
            <person name="Conseiller E."/>
            <person name="Debuchy R."/>
            <person name="Malagnac F."/>
            <person name="Goarin A."/>
            <person name="Silar P."/>
            <person name="Lacoste S."/>
            <person name="Sallet E."/>
            <person name="Bensimon A."/>
            <person name="Giraud T."/>
            <person name="Brygoo Y."/>
        </authorList>
    </citation>
    <scope>NUCLEOTIDE SEQUENCE [LARGE SCALE GENOMIC DNA]</scope>
    <source>
        <strain evidence="1">FM164</strain>
    </source>
</reference>
<dbReference type="Proteomes" id="UP000030686">
    <property type="component" value="Unassembled WGS sequence"/>
</dbReference>
<keyword evidence="2" id="KW-1185">Reference proteome</keyword>
<dbReference type="OrthoDB" id="4460251at2759"/>
<name>W6Q9A8_PENRF</name>
<dbReference type="AlphaFoldDB" id="W6Q9A8"/>
<evidence type="ECO:0000313" key="2">
    <source>
        <dbReference type="Proteomes" id="UP000030686"/>
    </source>
</evidence>
<protein>
    <submittedName>
        <fullName evidence="1">Genomic scaffold, ProqFM164S02</fullName>
    </submittedName>
</protein>
<dbReference type="STRING" id="1365484.W6Q9A8"/>
<evidence type="ECO:0000313" key="1">
    <source>
        <dbReference type="EMBL" id="CDM32601.1"/>
    </source>
</evidence>
<sequence length="116" mass="13291">MRENSRFLAVGFVGASKVENRHFNNNPQKMENAAENLTSRALTPDLRHSVKRRVIVKRVIPTQDFPISRLQSAREVFSSQQACEENTRLKSIYETNKPALLCCDMKLYIGDHVESI</sequence>